<dbReference type="OrthoDB" id="9801773at2"/>
<sequence>MSITTTHLVPAPLERVWEWHTRPGAVQRLTPPFLPMSVVSGAESLRDGTTVLKLPAGQKWIAQHVAEEYIEGSQFVDVAENTPVKQATQWKHTHIFEQADSGTRITDTVDTRVPEAMLKAAFAYRQRQLVEDLAFQDRLEQIADVAPKTIAMTGSRGLVGSALSAQLTTAGHTVVQLVRGDAEEGQRHWDMENPDASLFSGIDAVIHLAGESIMGRFTDTHKSKIYSSRIGPTRKLAQAAADAGVETFVSASAVGFYGTNAGDRVHTEADGQGDGFLAEVVAEWEGATDYARDAGVRTVNIRTGLVLSGEGGLLPVLRFSASTALSARFGDGDFWMSWVAIDDLTDIYIRALFDDQLSGPVNATAPNPVTNAEMSKALTLTLNRPELMGIPSLGPKVLLGEEGARELALADQRVEPAKLNELGHHFRYPTLQEALDHELGKEELL</sequence>
<organism evidence="5 6">
    <name type="scientific">Corynebacterium genitalium ATCC 33030</name>
    <dbReference type="NCBI Taxonomy" id="585529"/>
    <lineage>
        <taxon>Bacteria</taxon>
        <taxon>Bacillati</taxon>
        <taxon>Actinomycetota</taxon>
        <taxon>Actinomycetes</taxon>
        <taxon>Mycobacteriales</taxon>
        <taxon>Corynebacteriaceae</taxon>
        <taxon>Corynebacterium</taxon>
    </lineage>
</organism>
<evidence type="ECO:0000259" key="2">
    <source>
        <dbReference type="Pfam" id="PF01370"/>
    </source>
</evidence>
<comment type="caution">
    <text evidence="5">The sequence shown here is derived from an EMBL/GenBank/DDBJ whole genome shotgun (WGS) entry which is preliminary data.</text>
</comment>
<reference evidence="5" key="1">
    <citation type="submission" date="2010-06" db="EMBL/GenBank/DDBJ databases">
        <authorList>
            <person name="Muzny D."/>
            <person name="Qin X."/>
            <person name="Buhay C."/>
            <person name="Dugan-Rocha S."/>
            <person name="Ding Y."/>
            <person name="Chen G."/>
            <person name="Hawes A."/>
            <person name="Holder M."/>
            <person name="Jhangiani S."/>
            <person name="Johnson A."/>
            <person name="Khan Z."/>
            <person name="Li Z."/>
            <person name="Liu W."/>
            <person name="Liu X."/>
            <person name="Perez L."/>
            <person name="Shen H."/>
            <person name="Wang Q."/>
            <person name="Watt J."/>
            <person name="Xi L."/>
            <person name="Xin Y."/>
            <person name="Zhou J."/>
            <person name="Deng J."/>
            <person name="Jiang H."/>
            <person name="Liu Y."/>
            <person name="Qu J."/>
            <person name="Song X.-Z."/>
            <person name="Zhang L."/>
            <person name="Villasana D."/>
            <person name="Johnson A."/>
            <person name="Liu J."/>
            <person name="Liyanage D."/>
            <person name="Lorensuhewa L."/>
            <person name="Robinson T."/>
            <person name="Song A."/>
            <person name="Song B.-B."/>
            <person name="Dinh H."/>
            <person name="Thornton R."/>
            <person name="Coyle M."/>
            <person name="Francisco L."/>
            <person name="Jackson L."/>
            <person name="Javaid M."/>
            <person name="Korchina V."/>
            <person name="Kovar C."/>
            <person name="Mata R."/>
            <person name="Mathew T."/>
            <person name="Ngo R."/>
            <person name="Nguyen L."/>
            <person name="Nguyen N."/>
            <person name="Okwuonu G."/>
            <person name="Ongeri F."/>
            <person name="Pham C."/>
            <person name="Simmons D."/>
            <person name="Wilczek-Boney K."/>
            <person name="Hale W."/>
            <person name="Jakkamsetti A."/>
            <person name="Pham P."/>
            <person name="Ruth R."/>
            <person name="San Lucas F."/>
            <person name="Warren J."/>
            <person name="Zhang J."/>
            <person name="Zhao Z."/>
            <person name="Zhou C."/>
            <person name="Zhu D."/>
            <person name="Lee S."/>
            <person name="Bess C."/>
            <person name="Blankenburg K."/>
            <person name="Forbes L."/>
            <person name="Fu Q."/>
            <person name="Gubbala S."/>
            <person name="Hirani K."/>
            <person name="Jayaseelan J.C."/>
            <person name="Lara F."/>
            <person name="Munidasa M."/>
            <person name="Palculict T."/>
            <person name="Patil S."/>
            <person name="Pu L.-L."/>
            <person name="Saada N."/>
            <person name="Tang L."/>
            <person name="Weissenberger G."/>
            <person name="Zhu Y."/>
            <person name="Hemphill L."/>
            <person name="Shang Y."/>
            <person name="Youmans B."/>
            <person name="Ayvaz T."/>
            <person name="Ross M."/>
            <person name="Santibanez J."/>
            <person name="Aqrawi P."/>
            <person name="Gross S."/>
            <person name="Joshi V."/>
            <person name="Fowler G."/>
            <person name="Nazareth L."/>
            <person name="Reid J."/>
            <person name="Worley K."/>
            <person name="Petrosino J."/>
            <person name="Highlander S."/>
            <person name="Gibbs R."/>
        </authorList>
    </citation>
    <scope>NUCLEOTIDE SEQUENCE [LARGE SCALE GENOMIC DNA]</scope>
    <source>
        <strain evidence="5">ATCC 33030</strain>
    </source>
</reference>
<protein>
    <submittedName>
        <fullName evidence="5">TIGR01777 family protein</fullName>
    </submittedName>
</protein>
<evidence type="ECO:0000313" key="6">
    <source>
        <dbReference type="Proteomes" id="UP000004208"/>
    </source>
</evidence>
<dbReference type="HOGENOM" id="CLU_047373_4_0_11"/>
<dbReference type="NCBIfam" id="TIGR01777">
    <property type="entry name" value="yfcH"/>
    <property type="match status" value="1"/>
</dbReference>
<proteinExistence type="inferred from homology"/>
<dbReference type="InterPro" id="IPR023393">
    <property type="entry name" value="START-like_dom_sf"/>
</dbReference>
<feature type="domain" description="NAD-dependent epimerase/dehydratase" evidence="2">
    <location>
        <begin position="150"/>
        <end position="353"/>
    </location>
</feature>
<dbReference type="Gene3D" id="3.40.50.720">
    <property type="entry name" value="NAD(P)-binding Rossmann-like Domain"/>
    <property type="match status" value="1"/>
</dbReference>
<dbReference type="InterPro" id="IPR036291">
    <property type="entry name" value="NAD(P)-bd_dom_sf"/>
</dbReference>
<feature type="domain" description="DUF1731" evidence="4">
    <location>
        <begin position="390"/>
        <end position="437"/>
    </location>
</feature>
<dbReference type="InterPro" id="IPR005031">
    <property type="entry name" value="COQ10_START"/>
</dbReference>
<keyword evidence="6" id="KW-1185">Reference proteome</keyword>
<dbReference type="Pfam" id="PF08338">
    <property type="entry name" value="DUF1731"/>
    <property type="match status" value="1"/>
</dbReference>
<dbReference type="eggNOG" id="COG1090">
    <property type="taxonomic scope" value="Bacteria"/>
</dbReference>
<evidence type="ECO:0000259" key="3">
    <source>
        <dbReference type="Pfam" id="PF03364"/>
    </source>
</evidence>
<evidence type="ECO:0000256" key="1">
    <source>
        <dbReference type="ARBA" id="ARBA00009353"/>
    </source>
</evidence>
<dbReference type="STRING" id="585529.HMPREF0291_11526"/>
<dbReference type="InterPro" id="IPR001509">
    <property type="entry name" value="Epimerase_deHydtase"/>
</dbReference>
<evidence type="ECO:0000259" key="4">
    <source>
        <dbReference type="Pfam" id="PF08338"/>
    </source>
</evidence>
<dbReference type="AlphaFoldDB" id="D7WCI8"/>
<dbReference type="CDD" id="cd07820">
    <property type="entry name" value="SRPBCC_3"/>
    <property type="match status" value="1"/>
</dbReference>
<dbReference type="InterPro" id="IPR013549">
    <property type="entry name" value="DUF1731"/>
</dbReference>
<accession>D7WCI8</accession>
<dbReference type="InterPro" id="IPR010099">
    <property type="entry name" value="SDR39U1"/>
</dbReference>
<dbReference type="PANTHER" id="PTHR11092:SF0">
    <property type="entry name" value="EPIMERASE FAMILY PROTEIN SDR39U1"/>
    <property type="match status" value="1"/>
</dbReference>
<dbReference type="SUPFAM" id="SSF51735">
    <property type="entry name" value="NAD(P)-binding Rossmann-fold domains"/>
    <property type="match status" value="1"/>
</dbReference>
<dbReference type="Proteomes" id="UP000004208">
    <property type="component" value="Unassembled WGS sequence"/>
</dbReference>
<dbReference type="eggNOG" id="COG4276">
    <property type="taxonomic scope" value="Bacteria"/>
</dbReference>
<gene>
    <name evidence="5" type="ORF">HMPREF0291_11526</name>
</gene>
<dbReference type="EMBL" id="ACLJ02000003">
    <property type="protein sequence ID" value="EFK53869.1"/>
    <property type="molecule type" value="Genomic_DNA"/>
</dbReference>
<feature type="domain" description="Coenzyme Q-binding protein COQ10 START" evidence="3">
    <location>
        <begin position="9"/>
        <end position="133"/>
    </location>
</feature>
<dbReference type="RefSeq" id="WP_005289997.1">
    <property type="nucleotide sequence ID" value="NZ_CM000961.1"/>
</dbReference>
<dbReference type="Gene3D" id="3.30.530.20">
    <property type="match status" value="1"/>
</dbReference>
<evidence type="ECO:0000313" key="5">
    <source>
        <dbReference type="EMBL" id="EFK53869.1"/>
    </source>
</evidence>
<dbReference type="Pfam" id="PF01370">
    <property type="entry name" value="Epimerase"/>
    <property type="match status" value="1"/>
</dbReference>
<dbReference type="PANTHER" id="PTHR11092">
    <property type="entry name" value="SUGAR NUCLEOTIDE EPIMERASE RELATED"/>
    <property type="match status" value="1"/>
</dbReference>
<dbReference type="SUPFAM" id="SSF55961">
    <property type="entry name" value="Bet v1-like"/>
    <property type="match status" value="1"/>
</dbReference>
<dbReference type="Pfam" id="PF03364">
    <property type="entry name" value="Polyketide_cyc"/>
    <property type="match status" value="1"/>
</dbReference>
<comment type="similarity">
    <text evidence="1">Belongs to the NAD(P)-dependent epimerase/dehydratase family. SDR39U1 subfamily.</text>
</comment>
<name>D7WCI8_9CORY</name>